<keyword evidence="1 4" id="KW-0349">Heme</keyword>
<evidence type="ECO:0000256" key="5">
    <source>
        <dbReference type="SAM" id="SignalP"/>
    </source>
</evidence>
<accession>A0A6C1BCB1</accession>
<evidence type="ECO:0000313" key="8">
    <source>
        <dbReference type="Proteomes" id="UP000501991"/>
    </source>
</evidence>
<dbReference type="Gene3D" id="1.10.760.10">
    <property type="entry name" value="Cytochrome c-like domain"/>
    <property type="match status" value="1"/>
</dbReference>
<name>A0A6C1BCB1_9RHOO</name>
<reference evidence="7 8" key="1">
    <citation type="submission" date="2020-02" db="EMBL/GenBank/DDBJ databases">
        <title>Nitrogenibacter mangrovi gen. nov., sp. nov. isolated from mangrove sediment, a denitrifying betaproteobacterium.</title>
        <authorList>
            <person name="Liao H."/>
            <person name="Tian Y."/>
        </authorList>
    </citation>
    <scope>NUCLEOTIDE SEQUENCE [LARGE SCALE GENOMIC DNA]</scope>
    <source>
        <strain evidence="7 8">M9-3-2</strain>
    </source>
</reference>
<keyword evidence="5" id="KW-0732">Signal</keyword>
<dbReference type="KEGG" id="azq:G3580_17920"/>
<dbReference type="Pfam" id="PF13442">
    <property type="entry name" value="Cytochrome_CBB3"/>
    <property type="match status" value="1"/>
</dbReference>
<dbReference type="InterPro" id="IPR036909">
    <property type="entry name" value="Cyt_c-like_dom_sf"/>
</dbReference>
<proteinExistence type="predicted"/>
<evidence type="ECO:0000256" key="1">
    <source>
        <dbReference type="ARBA" id="ARBA00022617"/>
    </source>
</evidence>
<dbReference type="AlphaFoldDB" id="A0A6C1BCB1"/>
<keyword evidence="3 4" id="KW-0408">Iron</keyword>
<evidence type="ECO:0000256" key="2">
    <source>
        <dbReference type="ARBA" id="ARBA00022723"/>
    </source>
</evidence>
<dbReference type="SUPFAM" id="SSF46626">
    <property type="entry name" value="Cytochrome c"/>
    <property type="match status" value="1"/>
</dbReference>
<evidence type="ECO:0000313" key="7">
    <source>
        <dbReference type="EMBL" id="QID19924.1"/>
    </source>
</evidence>
<feature type="domain" description="Cytochrome c" evidence="6">
    <location>
        <begin position="58"/>
        <end position="154"/>
    </location>
</feature>
<evidence type="ECO:0000256" key="3">
    <source>
        <dbReference type="ARBA" id="ARBA00023004"/>
    </source>
</evidence>
<organism evidence="7 8">
    <name type="scientific">Nitrogeniibacter mangrovi</name>
    <dbReference type="NCBI Taxonomy" id="2016596"/>
    <lineage>
        <taxon>Bacteria</taxon>
        <taxon>Pseudomonadati</taxon>
        <taxon>Pseudomonadota</taxon>
        <taxon>Betaproteobacteria</taxon>
        <taxon>Rhodocyclales</taxon>
        <taxon>Zoogloeaceae</taxon>
        <taxon>Nitrogeniibacter</taxon>
    </lineage>
</organism>
<dbReference type="GO" id="GO:0046872">
    <property type="term" value="F:metal ion binding"/>
    <property type="evidence" value="ECO:0007669"/>
    <property type="project" value="UniProtKB-KW"/>
</dbReference>
<dbReference type="NCBIfam" id="TIGR04494">
    <property type="entry name" value="c550_PedF"/>
    <property type="match status" value="1"/>
</dbReference>
<protein>
    <submittedName>
        <fullName evidence="7">Cytochrome c-550 PedF</fullName>
    </submittedName>
</protein>
<dbReference type="GO" id="GO:0009055">
    <property type="term" value="F:electron transfer activity"/>
    <property type="evidence" value="ECO:0007669"/>
    <property type="project" value="InterPro"/>
</dbReference>
<dbReference type="InterPro" id="IPR030991">
    <property type="entry name" value="c550_proteobact"/>
</dbReference>
<dbReference type="InterPro" id="IPR009056">
    <property type="entry name" value="Cyt_c-like_dom"/>
</dbReference>
<dbReference type="PROSITE" id="PS51007">
    <property type="entry name" value="CYTC"/>
    <property type="match status" value="1"/>
</dbReference>
<evidence type="ECO:0000256" key="4">
    <source>
        <dbReference type="PROSITE-ProRule" id="PRU00433"/>
    </source>
</evidence>
<keyword evidence="8" id="KW-1185">Reference proteome</keyword>
<dbReference type="Proteomes" id="UP000501991">
    <property type="component" value="Chromosome"/>
</dbReference>
<dbReference type="EMBL" id="CP048836">
    <property type="protein sequence ID" value="QID19924.1"/>
    <property type="molecule type" value="Genomic_DNA"/>
</dbReference>
<gene>
    <name evidence="7" type="primary">pedF</name>
    <name evidence="7" type="ORF">G3580_17920</name>
</gene>
<feature type="chain" id="PRO_5025329520" evidence="5">
    <location>
        <begin position="27"/>
        <end position="158"/>
    </location>
</feature>
<sequence length="158" mass="16704">MIGHGLRLRTFAVSLALGLFAAGAMAHGDVTPHPVDTTGLKALGDTWLDADPYRGNAKAVEIGAEGYKHNCAACHGLNAVSGGMAPDLLALDTDCLGMAGDSKASCLKDTDEYFKDVVLNGKKNSEGRVTMPGYESVFTQEAVWAIKAYIDARTLEEQ</sequence>
<evidence type="ECO:0000259" key="6">
    <source>
        <dbReference type="PROSITE" id="PS51007"/>
    </source>
</evidence>
<feature type="signal peptide" evidence="5">
    <location>
        <begin position="1"/>
        <end position="26"/>
    </location>
</feature>
<dbReference type="GO" id="GO:0020037">
    <property type="term" value="F:heme binding"/>
    <property type="evidence" value="ECO:0007669"/>
    <property type="project" value="InterPro"/>
</dbReference>
<keyword evidence="2 4" id="KW-0479">Metal-binding</keyword>